<evidence type="ECO:0000256" key="6">
    <source>
        <dbReference type="ARBA" id="ARBA00023015"/>
    </source>
</evidence>
<dbReference type="InterPro" id="IPR050274">
    <property type="entry name" value="Nuclear_hormone_rcpt_NR2"/>
</dbReference>
<evidence type="ECO:0000256" key="5">
    <source>
        <dbReference type="ARBA" id="ARBA00022833"/>
    </source>
</evidence>
<dbReference type="SMART" id="SM00430">
    <property type="entry name" value="HOLI"/>
    <property type="match status" value="1"/>
</dbReference>
<dbReference type="Pfam" id="PF00105">
    <property type="entry name" value="zf-C4"/>
    <property type="match status" value="1"/>
</dbReference>
<dbReference type="GO" id="GO:0000978">
    <property type="term" value="F:RNA polymerase II cis-regulatory region sequence-specific DNA binding"/>
    <property type="evidence" value="ECO:0007669"/>
    <property type="project" value="InterPro"/>
</dbReference>
<dbReference type="Gene3D" id="1.10.565.10">
    <property type="entry name" value="Retinoid X Receptor"/>
    <property type="match status" value="1"/>
</dbReference>
<evidence type="ECO:0000256" key="9">
    <source>
        <dbReference type="ARBA" id="ARBA00023170"/>
    </source>
</evidence>
<name>A0A0N4ZKI0_PARTI</name>
<dbReference type="SMART" id="SM00399">
    <property type="entry name" value="ZnF_C4"/>
    <property type="match status" value="1"/>
</dbReference>
<dbReference type="GO" id="GO:0005634">
    <property type="term" value="C:nucleus"/>
    <property type="evidence" value="ECO:0007669"/>
    <property type="project" value="UniProtKB-SubCell"/>
</dbReference>
<evidence type="ECO:0000256" key="3">
    <source>
        <dbReference type="ARBA" id="ARBA00022723"/>
    </source>
</evidence>
<dbReference type="Gene3D" id="3.30.50.10">
    <property type="entry name" value="Erythroid Transcription Factor GATA-1, subunit A"/>
    <property type="match status" value="1"/>
</dbReference>
<dbReference type="InterPro" id="IPR035500">
    <property type="entry name" value="NHR-like_dom_sf"/>
</dbReference>
<dbReference type="InterPro" id="IPR013088">
    <property type="entry name" value="Znf_NHR/GATA"/>
</dbReference>
<dbReference type="SUPFAM" id="SSF57716">
    <property type="entry name" value="Glucocorticoid receptor-like (DNA-binding domain)"/>
    <property type="match status" value="1"/>
</dbReference>
<evidence type="ECO:0000256" key="2">
    <source>
        <dbReference type="ARBA" id="ARBA00005993"/>
    </source>
</evidence>
<dbReference type="PROSITE" id="PS51843">
    <property type="entry name" value="NR_LBD"/>
    <property type="match status" value="1"/>
</dbReference>
<feature type="domain" description="Nuclear receptor" evidence="13">
    <location>
        <begin position="65"/>
        <end position="140"/>
    </location>
</feature>
<evidence type="ECO:0000313" key="16">
    <source>
        <dbReference type="WBParaSite" id="PTRK_0000861400.1"/>
    </source>
</evidence>
<dbReference type="STRING" id="131310.A0A0N4ZKI0"/>
<evidence type="ECO:0000256" key="4">
    <source>
        <dbReference type="ARBA" id="ARBA00022771"/>
    </source>
</evidence>
<evidence type="ECO:0000256" key="1">
    <source>
        <dbReference type="ARBA" id="ARBA00004123"/>
    </source>
</evidence>
<evidence type="ECO:0000256" key="10">
    <source>
        <dbReference type="ARBA" id="ARBA00023242"/>
    </source>
</evidence>
<evidence type="ECO:0000256" key="11">
    <source>
        <dbReference type="RuleBase" id="RU004334"/>
    </source>
</evidence>
<dbReference type="PROSITE" id="PS00031">
    <property type="entry name" value="NUCLEAR_REC_DBD_1"/>
    <property type="match status" value="1"/>
</dbReference>
<accession>A0A0N4ZKI0</accession>
<dbReference type="InterPro" id="IPR000536">
    <property type="entry name" value="Nucl_hrmn_rcpt_lig-bd"/>
</dbReference>
<comment type="similarity">
    <text evidence="2 11">Belongs to the nuclear hormone receptor family.</text>
</comment>
<dbReference type="PRINTS" id="PR00047">
    <property type="entry name" value="STROIDFINGER"/>
</dbReference>
<keyword evidence="9 11" id="KW-0675">Receptor</keyword>
<keyword evidence="3 11" id="KW-0479">Metal-binding</keyword>
<dbReference type="GO" id="GO:0008270">
    <property type="term" value="F:zinc ion binding"/>
    <property type="evidence" value="ECO:0007669"/>
    <property type="project" value="UniProtKB-KW"/>
</dbReference>
<dbReference type="PANTHER" id="PTHR24083">
    <property type="entry name" value="NUCLEAR HORMONE RECEPTOR"/>
    <property type="match status" value="1"/>
</dbReference>
<dbReference type="InterPro" id="IPR001628">
    <property type="entry name" value="Znf_hrmn_rcpt"/>
</dbReference>
<dbReference type="CDD" id="cd06960">
    <property type="entry name" value="NR_DBD_HNF4A"/>
    <property type="match status" value="1"/>
</dbReference>
<proteinExistence type="inferred from homology"/>
<dbReference type="GO" id="GO:0003700">
    <property type="term" value="F:DNA-binding transcription factor activity"/>
    <property type="evidence" value="ECO:0007669"/>
    <property type="project" value="InterPro"/>
</dbReference>
<keyword evidence="4 11" id="KW-0863">Zinc-finger</keyword>
<dbReference type="Pfam" id="PF00104">
    <property type="entry name" value="Hormone_recep"/>
    <property type="match status" value="1"/>
</dbReference>
<keyword evidence="10 11" id="KW-0539">Nucleus</keyword>
<dbReference type="FunFam" id="3.30.50.10:FF:000030">
    <property type="entry name" value="Nuclear Hormone Receptor family"/>
    <property type="match status" value="1"/>
</dbReference>
<keyword evidence="8 11" id="KW-0804">Transcription</keyword>
<dbReference type="WBParaSite" id="PTRK_0000861400.1">
    <property type="protein sequence ID" value="PTRK_0000861400.1"/>
    <property type="gene ID" value="PTRK_0000861400"/>
</dbReference>
<evidence type="ECO:0000313" key="15">
    <source>
        <dbReference type="Proteomes" id="UP000038045"/>
    </source>
</evidence>
<keyword evidence="7 11" id="KW-0238">DNA-binding</keyword>
<evidence type="ECO:0000256" key="8">
    <source>
        <dbReference type="ARBA" id="ARBA00023163"/>
    </source>
</evidence>
<evidence type="ECO:0000256" key="12">
    <source>
        <dbReference type="SAM" id="MobiDB-lite"/>
    </source>
</evidence>
<dbReference type="CDD" id="cd06157">
    <property type="entry name" value="NR_LBD"/>
    <property type="match status" value="1"/>
</dbReference>
<sequence>MSLNSNNATCSDGSSQSTEPSQPLTEKSNEGKLFCFVIFINHINLDISTSATSNVSIEDDNLVNKNTCLICGDAAAGKHYGVIACNGCKGFFRRTVRKGYSYTCRNKGICNITKSNRAQCRYCRFKKCTTYGMKANAVQAERDLIGKRKKEEENNLNISESVPCKHFKMDGELYDNIPLNSLQYHNGQVSNLSYQGLPSTGNTNPIEILKQMTESHNENLNWSTNRDILKSLCHYENEMQHHKTMSITKSGSFDFIDKKYHLMITDSDIQIPYNYAFLSISAFFEHTIQWANALPPFSKLSNEDKAILLRNFASYGIILCMGYRSMANEEYMSFLRDLINDNGNNNNEKRYSNNFCDNLNRRLVSQMKRLNVDFVEFVALKGILFFDHIYDELSSEGSEVVLEAKKSILEALSQYIHNKITIERSREVGESKVLGNLLGSDTHLSQFFGMNKLENLIQQQIMNNDTCVEQEEPEINILNKGPMNRVFNPDLLISSYSSNDQQPFNLQTFLSNSTNQSIIPQPSKHSYAQGYSFNLNFDNQINNSQMKDLNCQYGSQHKNHEYINNMQGYQNVNDMKNQHSFSNVTFIPDWSSNSVPDNFCNSIEYKFSNN</sequence>
<protein>
    <submittedName>
        <fullName evidence="16">Nuclear receptor</fullName>
    </submittedName>
</protein>
<keyword evidence="6 11" id="KW-0805">Transcription regulation</keyword>
<dbReference type="Proteomes" id="UP000038045">
    <property type="component" value="Unplaced"/>
</dbReference>
<dbReference type="PROSITE" id="PS51030">
    <property type="entry name" value="NUCLEAR_REC_DBD_2"/>
    <property type="match status" value="1"/>
</dbReference>
<dbReference type="InterPro" id="IPR049636">
    <property type="entry name" value="HNF4-like_DBD"/>
</dbReference>
<reference evidence="16" key="1">
    <citation type="submission" date="2017-02" db="UniProtKB">
        <authorList>
            <consortium name="WormBaseParasite"/>
        </authorList>
    </citation>
    <scope>IDENTIFICATION</scope>
</reference>
<evidence type="ECO:0000259" key="14">
    <source>
        <dbReference type="PROSITE" id="PS51843"/>
    </source>
</evidence>
<comment type="subcellular location">
    <subcellularLocation>
        <location evidence="1 11">Nucleus</location>
    </subcellularLocation>
</comment>
<feature type="region of interest" description="Disordered" evidence="12">
    <location>
        <begin position="1"/>
        <end position="26"/>
    </location>
</feature>
<dbReference type="SUPFAM" id="SSF48508">
    <property type="entry name" value="Nuclear receptor ligand-binding domain"/>
    <property type="match status" value="1"/>
</dbReference>
<feature type="domain" description="NR LBD" evidence="14">
    <location>
        <begin position="204"/>
        <end position="478"/>
    </location>
</feature>
<keyword evidence="5 11" id="KW-0862">Zinc</keyword>
<dbReference type="AlphaFoldDB" id="A0A0N4ZKI0"/>
<organism evidence="15 16">
    <name type="scientific">Parastrongyloides trichosuri</name>
    <name type="common">Possum-specific nematode worm</name>
    <dbReference type="NCBI Taxonomy" id="131310"/>
    <lineage>
        <taxon>Eukaryota</taxon>
        <taxon>Metazoa</taxon>
        <taxon>Ecdysozoa</taxon>
        <taxon>Nematoda</taxon>
        <taxon>Chromadorea</taxon>
        <taxon>Rhabditida</taxon>
        <taxon>Tylenchina</taxon>
        <taxon>Panagrolaimomorpha</taxon>
        <taxon>Strongyloidoidea</taxon>
        <taxon>Strongyloididae</taxon>
        <taxon>Parastrongyloides</taxon>
    </lineage>
</organism>
<keyword evidence="15" id="KW-1185">Reference proteome</keyword>
<evidence type="ECO:0000259" key="13">
    <source>
        <dbReference type="PROSITE" id="PS51030"/>
    </source>
</evidence>
<evidence type="ECO:0000256" key="7">
    <source>
        <dbReference type="ARBA" id="ARBA00023125"/>
    </source>
</evidence>